<dbReference type="EMBL" id="CAKOGP040000006">
    <property type="protein sequence ID" value="CAJ1926806.1"/>
    <property type="molecule type" value="Genomic_DNA"/>
</dbReference>
<reference evidence="2" key="1">
    <citation type="submission" date="2023-08" db="EMBL/GenBank/DDBJ databases">
        <authorList>
            <person name="Audoor S."/>
            <person name="Bilcke G."/>
        </authorList>
    </citation>
    <scope>NUCLEOTIDE SEQUENCE</scope>
</reference>
<feature type="region of interest" description="Disordered" evidence="1">
    <location>
        <begin position="335"/>
        <end position="370"/>
    </location>
</feature>
<keyword evidence="3" id="KW-1185">Reference proteome</keyword>
<feature type="region of interest" description="Disordered" evidence="1">
    <location>
        <begin position="384"/>
        <end position="427"/>
    </location>
</feature>
<sequence length="427" mass="47572">MTRRRKALAAGKLPAQARATMVQNGKASEEILAPNSSPLEVAKFLERRVATRLQGKEAPSEHKAPPAMLALAQEIMEQVVNSKPTRLSESLPDTPQFNLVRDRFHAIFGKNNFVYTVPNSIYNSESPIDPNFHSLAGIYNSESPIDPNFHSLAGSQFIYMDLELAFPDFHILCCNCKSKDLTRKRDCYSQNKTLLRIVTDANETWCRPFKYKCNRCKHEFETNEGPFLANLPAFIRNQYPVDPRYAKKGNHCHLSKSASRIMSMHKSRFDLYFRSSLGISIQSSTTAFGVVRFCLPLIVETLGPYIFSEILTSSSVITLLQFLLAVIVTGAQAKKAEDAEPKKPPTKALDVLSDSESSGDDDDDDSPPTFEWTTIIKKSLVASTPKPVEDKKKSLLTAPKSPRTTMPGSTSLLRWTSPTTDQALCSS</sequence>
<feature type="compositionally biased region" description="Acidic residues" evidence="1">
    <location>
        <begin position="357"/>
        <end position="366"/>
    </location>
</feature>
<feature type="compositionally biased region" description="Polar residues" evidence="1">
    <location>
        <begin position="402"/>
        <end position="427"/>
    </location>
</feature>
<dbReference type="Proteomes" id="UP001295423">
    <property type="component" value="Unassembled WGS sequence"/>
</dbReference>
<dbReference type="AlphaFoldDB" id="A0AAD2CEA7"/>
<name>A0AAD2CEA7_9STRA</name>
<comment type="caution">
    <text evidence="2">The sequence shown here is derived from an EMBL/GenBank/DDBJ whole genome shotgun (WGS) entry which is preliminary data.</text>
</comment>
<evidence type="ECO:0000313" key="2">
    <source>
        <dbReference type="EMBL" id="CAJ1926806.1"/>
    </source>
</evidence>
<accession>A0AAD2CEA7</accession>
<gene>
    <name evidence="2" type="ORF">CYCCA115_LOCUS1246</name>
</gene>
<evidence type="ECO:0000313" key="3">
    <source>
        <dbReference type="Proteomes" id="UP001295423"/>
    </source>
</evidence>
<proteinExistence type="predicted"/>
<protein>
    <submittedName>
        <fullName evidence="2">Uncharacterized protein</fullName>
    </submittedName>
</protein>
<evidence type="ECO:0000256" key="1">
    <source>
        <dbReference type="SAM" id="MobiDB-lite"/>
    </source>
</evidence>
<organism evidence="2 3">
    <name type="scientific">Cylindrotheca closterium</name>
    <dbReference type="NCBI Taxonomy" id="2856"/>
    <lineage>
        <taxon>Eukaryota</taxon>
        <taxon>Sar</taxon>
        <taxon>Stramenopiles</taxon>
        <taxon>Ochrophyta</taxon>
        <taxon>Bacillariophyta</taxon>
        <taxon>Bacillariophyceae</taxon>
        <taxon>Bacillariophycidae</taxon>
        <taxon>Bacillariales</taxon>
        <taxon>Bacillariaceae</taxon>
        <taxon>Cylindrotheca</taxon>
    </lineage>
</organism>